<evidence type="ECO:0000313" key="2">
    <source>
        <dbReference type="Proteomes" id="UP001057402"/>
    </source>
</evidence>
<name>A0ACB9QKT8_9MYRT</name>
<reference evidence="2" key="1">
    <citation type="journal article" date="2023" name="Front. Plant Sci.">
        <title>Chromosomal-level genome assembly of Melastoma candidum provides insights into trichome evolution.</title>
        <authorList>
            <person name="Zhong Y."/>
            <person name="Wu W."/>
            <person name="Sun C."/>
            <person name="Zou P."/>
            <person name="Liu Y."/>
            <person name="Dai S."/>
            <person name="Zhou R."/>
        </authorList>
    </citation>
    <scope>NUCLEOTIDE SEQUENCE [LARGE SCALE GENOMIC DNA]</scope>
</reference>
<dbReference type="EMBL" id="CM042885">
    <property type="protein sequence ID" value="KAI4367169.1"/>
    <property type="molecule type" value="Genomic_DNA"/>
</dbReference>
<gene>
    <name evidence="1" type="ORF">MLD38_022937</name>
</gene>
<evidence type="ECO:0000313" key="1">
    <source>
        <dbReference type="EMBL" id="KAI4367169.1"/>
    </source>
</evidence>
<proteinExistence type="predicted"/>
<dbReference type="Proteomes" id="UP001057402">
    <property type="component" value="Chromosome 6"/>
</dbReference>
<sequence>MASKPPEPAIPNAASPSSSTTTSSSSNKRLRGPNQPAVSFLPTTPPPPSNMSRHNVSLRLLCHVSRVGGVIGKSGSSIKLLQSSTSSTIRILDPGPSSASAPDRVIHISAPAAVSGSISLGGGEESDVVAVSRAQEALIRVFERVLEVAEGEVGGEGIGSGMVSCRLLAEKSKAGSVIGKGGKVIERIRKETGCRIRVLSEKLPPCASSDDEVIEIEGIVLGVKKALVAISGCLQECESADKSSTRSAGNRAGPISVYALPNSYADVRQRNAALSAMPSSSTSYSSGVYASSDEFNGVLETKPLRVEVTFRILCSNDTIGGVIGKGGSIVRALQNESGASISVAPALADCSERLITITASENPEMRQSPAQKAVILVFSRSIDVGTEKGRNFSKGSPVVARLVVPPNHVNCLLGQGGSKIAEMRRLTGANIWVLVGNQVPKCALQNDHVVEISGEFPNVQEALYTITSRLRDNLIPGPSNVIDSRIVSSLSAETSLYGRLNDPVPIGFNPSTVLPPFLSRHAAPPLDNDGLLCHPSHSQSKRPWESSCFSGQSQRSMMDSGHGLPSIGSGLELGRCGPEQQESWQINSQKIGQKSAIVTNTTVEIMVPEDVIHCVLGQNGKNLAKLRQISGAKVLVHEAFPGKTERTVIISGTPDETQAAQSLLHAFILTGFSFWWTS</sequence>
<comment type="caution">
    <text evidence="1">The sequence shown here is derived from an EMBL/GenBank/DDBJ whole genome shotgun (WGS) entry which is preliminary data.</text>
</comment>
<accession>A0ACB9QKT8</accession>
<keyword evidence="2" id="KW-1185">Reference proteome</keyword>
<organism evidence="1 2">
    <name type="scientific">Melastoma candidum</name>
    <dbReference type="NCBI Taxonomy" id="119954"/>
    <lineage>
        <taxon>Eukaryota</taxon>
        <taxon>Viridiplantae</taxon>
        <taxon>Streptophyta</taxon>
        <taxon>Embryophyta</taxon>
        <taxon>Tracheophyta</taxon>
        <taxon>Spermatophyta</taxon>
        <taxon>Magnoliopsida</taxon>
        <taxon>eudicotyledons</taxon>
        <taxon>Gunneridae</taxon>
        <taxon>Pentapetalae</taxon>
        <taxon>rosids</taxon>
        <taxon>malvids</taxon>
        <taxon>Myrtales</taxon>
        <taxon>Melastomataceae</taxon>
        <taxon>Melastomatoideae</taxon>
        <taxon>Melastomateae</taxon>
        <taxon>Melastoma</taxon>
    </lineage>
</organism>
<protein>
    <submittedName>
        <fullName evidence="1">Uncharacterized protein</fullName>
    </submittedName>
</protein>